<dbReference type="PROSITE" id="PS50297">
    <property type="entry name" value="ANK_REP_REGION"/>
    <property type="match status" value="2"/>
</dbReference>
<evidence type="ECO:0000256" key="1">
    <source>
        <dbReference type="ARBA" id="ARBA00022737"/>
    </source>
</evidence>
<accession>A0ABD3URJ6</accession>
<dbReference type="Gene3D" id="2.60.220.30">
    <property type="match status" value="1"/>
</dbReference>
<dbReference type="SMART" id="SM00248">
    <property type="entry name" value="ANK"/>
    <property type="match status" value="2"/>
</dbReference>
<comment type="caution">
    <text evidence="4">The sequence shown here is derived from an EMBL/GenBank/DDBJ whole genome shotgun (WGS) entry which is preliminary data.</text>
</comment>
<evidence type="ECO:0000256" key="2">
    <source>
        <dbReference type="ARBA" id="ARBA00023043"/>
    </source>
</evidence>
<dbReference type="PANTHER" id="PTHR24171">
    <property type="entry name" value="ANKYRIN REPEAT DOMAIN-CONTAINING PROTEIN 39-RELATED"/>
    <property type="match status" value="1"/>
</dbReference>
<name>A0ABD3URJ6_SINWO</name>
<reference evidence="4 5" key="1">
    <citation type="submission" date="2024-11" db="EMBL/GenBank/DDBJ databases">
        <title>Chromosome-level genome assembly of the freshwater bivalve Anodonta woodiana.</title>
        <authorList>
            <person name="Chen X."/>
        </authorList>
    </citation>
    <scope>NUCLEOTIDE SEQUENCE [LARGE SCALE GENOMIC DNA]</scope>
    <source>
        <strain evidence="4">MN2024</strain>
        <tissue evidence="4">Gills</tissue>
    </source>
</reference>
<protein>
    <submittedName>
        <fullName evidence="4">Uncharacterized protein</fullName>
    </submittedName>
</protein>
<keyword evidence="5" id="KW-1185">Reference proteome</keyword>
<dbReference type="EMBL" id="JBJQND010000015">
    <property type="protein sequence ID" value="KAL3851700.1"/>
    <property type="molecule type" value="Genomic_DNA"/>
</dbReference>
<dbReference type="Gene3D" id="1.25.40.20">
    <property type="entry name" value="Ankyrin repeat-containing domain"/>
    <property type="match status" value="1"/>
</dbReference>
<evidence type="ECO:0000256" key="3">
    <source>
        <dbReference type="PROSITE-ProRule" id="PRU00023"/>
    </source>
</evidence>
<dbReference type="InterPro" id="IPR002110">
    <property type="entry name" value="Ankyrin_rpt"/>
</dbReference>
<keyword evidence="2 3" id="KW-0040">ANK repeat</keyword>
<proteinExistence type="predicted"/>
<dbReference type="Pfam" id="PF12796">
    <property type="entry name" value="Ank_2"/>
    <property type="match status" value="1"/>
</dbReference>
<sequence>MWNQKNIVAATLNLGLKAGPTTPVSMKQTLVVLPVQKTFPVRAPRALLIQIPTFEIGFLPLQLQTLYRGKTSYEVWSNLELEETDKKKNKLRGSNIKIGQAAIHYAADEGHVDILRLLVEDGAKIDTPDKFNGKTALHHAVERNQVKAAEYLILAGANLTVKDMEGKTPYGLCKSDKMRLALSNLWSISADKIDVPKILAERNEIREGSKTKFKNLGLVVKYSNNGRGDVFTMMCRRKPIENSGINFGLQKPEEVLSDVFVYRIGRSTGSIPSIVTFTLFSGPEPKEEVVIRSNKGNDFVAIDVKEKKKKWTCKFNADLRKFSAFVAVCRPKRETFDIGIEETTVHSMVDSRVEISIPEHAFEEPTKVTMEIIEPPKNITSKTKEFKDIMSATSFYSIISEGSQPNKSINVIVPLPTNYKGKGRVVIFSMDRGEQEEDENSWSILNVDKNVIDDSIALGVASSSVNIVIEAIAFNTTGNDLDLKQQVSQLFRTSRQREHSIVFLLYLKRIEKTNTWKLAIECCHEANAAERQKYWENESYKKQGGKLNDQIVAVSKEKYQVKLVDAIKVVGTSDDEILEFHPKRNNFQQFIIQMKEEKSFVKGKLDIYQLSSTPVTDGGYVKPDIEKLLTSLEFELDRIVLPPIPGLDPNPKESILNVKNDQGFTPTAKEAPKFSSTSDFLNDNQMKQLISKLADEWFPVLILMGVSFSELENALTTQGDLRNKLVSLALNWRDKNKGKEHLGVPDIVSALAKGGAFALSRSFCADLKKWHDNQTHRDDVFYKWLEKAYSDNNLLNPGDYNCPMSDSYLAIISTHLEPSIETASALRLTKEEHTEVVADKAYTNNRLKVMKLLVVFRKKSPSLIKALENLIMALEVLNKPRPKKWATMCASAWVKRTADPKDAFRSQVDELMKKFS</sequence>
<dbReference type="PROSITE" id="PS50088">
    <property type="entry name" value="ANK_REPEAT"/>
    <property type="match status" value="2"/>
</dbReference>
<feature type="repeat" description="ANK" evidence="3">
    <location>
        <begin position="132"/>
        <end position="164"/>
    </location>
</feature>
<dbReference type="PANTHER" id="PTHR24171:SF8">
    <property type="entry name" value="BRCA1-ASSOCIATED RING DOMAIN PROTEIN 1"/>
    <property type="match status" value="1"/>
</dbReference>
<dbReference type="AlphaFoldDB" id="A0ABD3URJ6"/>
<feature type="repeat" description="ANK" evidence="3">
    <location>
        <begin position="98"/>
        <end position="130"/>
    </location>
</feature>
<keyword evidence="1" id="KW-0677">Repeat</keyword>
<gene>
    <name evidence="4" type="ORF">ACJMK2_015427</name>
</gene>
<dbReference type="Proteomes" id="UP001634394">
    <property type="component" value="Unassembled WGS sequence"/>
</dbReference>
<evidence type="ECO:0000313" key="5">
    <source>
        <dbReference type="Proteomes" id="UP001634394"/>
    </source>
</evidence>
<dbReference type="InterPro" id="IPR036770">
    <property type="entry name" value="Ankyrin_rpt-contain_sf"/>
</dbReference>
<organism evidence="4 5">
    <name type="scientific">Sinanodonta woodiana</name>
    <name type="common">Chinese pond mussel</name>
    <name type="synonym">Anodonta woodiana</name>
    <dbReference type="NCBI Taxonomy" id="1069815"/>
    <lineage>
        <taxon>Eukaryota</taxon>
        <taxon>Metazoa</taxon>
        <taxon>Spiralia</taxon>
        <taxon>Lophotrochozoa</taxon>
        <taxon>Mollusca</taxon>
        <taxon>Bivalvia</taxon>
        <taxon>Autobranchia</taxon>
        <taxon>Heteroconchia</taxon>
        <taxon>Palaeoheterodonta</taxon>
        <taxon>Unionida</taxon>
        <taxon>Unionoidea</taxon>
        <taxon>Unionidae</taxon>
        <taxon>Unioninae</taxon>
        <taxon>Sinanodonta</taxon>
    </lineage>
</organism>
<dbReference type="SUPFAM" id="SSF48403">
    <property type="entry name" value="Ankyrin repeat"/>
    <property type="match status" value="1"/>
</dbReference>
<evidence type="ECO:0000313" key="4">
    <source>
        <dbReference type="EMBL" id="KAL3851700.1"/>
    </source>
</evidence>